<evidence type="ECO:0000313" key="6">
    <source>
        <dbReference type="EMBL" id="NYH90887.1"/>
    </source>
</evidence>
<keyword evidence="3 6" id="KW-0808">Transferase</keyword>
<dbReference type="InterPro" id="IPR028098">
    <property type="entry name" value="Glyco_trans_4-like_N"/>
</dbReference>
<dbReference type="RefSeq" id="WP_179788566.1">
    <property type="nucleotide sequence ID" value="NZ_BAAARR010000016.1"/>
</dbReference>
<dbReference type="Pfam" id="PF13477">
    <property type="entry name" value="Glyco_trans_4_2"/>
    <property type="match status" value="1"/>
</dbReference>
<proteinExistence type="inferred from homology"/>
<dbReference type="Proteomes" id="UP000579605">
    <property type="component" value="Unassembled WGS sequence"/>
</dbReference>
<feature type="domain" description="Glycosyl transferase family 1" evidence="4">
    <location>
        <begin position="182"/>
        <end position="315"/>
    </location>
</feature>
<gene>
    <name evidence="6" type="ORF">F4554_003525</name>
</gene>
<keyword evidence="7" id="KW-1185">Reference proteome</keyword>
<organism evidence="6 7">
    <name type="scientific">Actinopolymorpha rutila</name>
    <dbReference type="NCBI Taxonomy" id="446787"/>
    <lineage>
        <taxon>Bacteria</taxon>
        <taxon>Bacillati</taxon>
        <taxon>Actinomycetota</taxon>
        <taxon>Actinomycetes</taxon>
        <taxon>Propionibacteriales</taxon>
        <taxon>Actinopolymorphaceae</taxon>
        <taxon>Actinopolymorpha</taxon>
    </lineage>
</organism>
<feature type="domain" description="Glycosyltransferase subfamily 4-like N-terminal" evidence="5">
    <location>
        <begin position="2"/>
        <end position="130"/>
    </location>
</feature>
<dbReference type="EMBL" id="JACBZH010000001">
    <property type="protein sequence ID" value="NYH90887.1"/>
    <property type="molecule type" value="Genomic_DNA"/>
</dbReference>
<dbReference type="GO" id="GO:0016757">
    <property type="term" value="F:glycosyltransferase activity"/>
    <property type="evidence" value="ECO:0007669"/>
    <property type="project" value="UniProtKB-KW"/>
</dbReference>
<comment type="similarity">
    <text evidence="1">Belongs to the glycosyltransferase group 1 family. Glycosyltransferase 4 subfamily.</text>
</comment>
<evidence type="ECO:0000259" key="5">
    <source>
        <dbReference type="Pfam" id="PF13477"/>
    </source>
</evidence>
<evidence type="ECO:0000256" key="1">
    <source>
        <dbReference type="ARBA" id="ARBA00009481"/>
    </source>
</evidence>
<keyword evidence="2" id="KW-0328">Glycosyltransferase</keyword>
<evidence type="ECO:0000256" key="2">
    <source>
        <dbReference type="ARBA" id="ARBA00022676"/>
    </source>
</evidence>
<dbReference type="InterPro" id="IPR001296">
    <property type="entry name" value="Glyco_trans_1"/>
</dbReference>
<sequence>MRIAYLGAHGSIHTRRWVSFFAERGHDVHLLTCGMSGHPTDGYRLHDLGVPWPGKLGYLGRISATRRILRGLRPDLVHAHYATSYGALAVGAGVRPLIVTAHGDDVLDAPRHPAKRPVVRWVLRRADLVTVPADHMRDAVDKVRGGVRAPVLVFQYGVEAERLARLCDGRRTTGRTRPTRPLRIVSARPLMRLYRVDLLLAALSILKRRDIAFECEIIGDGPDRRRLSRICDRAGLTGLVRFLGTLPPAKVEEHFARADLAVSLSSRDGASLAVLEAMALGAIPVLSDIPANRPWAGPMGAVLVGTKAADVADGIIRGAALDRETAAGHNRRIVLARADLATNLGRFEGVMEALRLGNRITEGEG</sequence>
<evidence type="ECO:0000256" key="3">
    <source>
        <dbReference type="ARBA" id="ARBA00022679"/>
    </source>
</evidence>
<dbReference type="Gene3D" id="3.40.50.2000">
    <property type="entry name" value="Glycogen Phosphorylase B"/>
    <property type="match status" value="2"/>
</dbReference>
<reference evidence="6 7" key="1">
    <citation type="submission" date="2020-07" db="EMBL/GenBank/DDBJ databases">
        <title>Sequencing the genomes of 1000 actinobacteria strains.</title>
        <authorList>
            <person name="Klenk H.-P."/>
        </authorList>
    </citation>
    <scope>NUCLEOTIDE SEQUENCE [LARGE SCALE GENOMIC DNA]</scope>
    <source>
        <strain evidence="6 7">DSM 18448</strain>
    </source>
</reference>
<dbReference type="Pfam" id="PF00534">
    <property type="entry name" value="Glycos_transf_1"/>
    <property type="match status" value="1"/>
</dbReference>
<evidence type="ECO:0000313" key="7">
    <source>
        <dbReference type="Proteomes" id="UP000579605"/>
    </source>
</evidence>
<dbReference type="AlphaFoldDB" id="A0A852ZCM1"/>
<accession>A0A852ZCM1</accession>
<evidence type="ECO:0000259" key="4">
    <source>
        <dbReference type="Pfam" id="PF00534"/>
    </source>
</evidence>
<comment type="caution">
    <text evidence="6">The sequence shown here is derived from an EMBL/GenBank/DDBJ whole genome shotgun (WGS) entry which is preliminary data.</text>
</comment>
<dbReference type="PANTHER" id="PTHR12526:SF640">
    <property type="entry name" value="COLANIC ACID BIOSYNTHESIS GLYCOSYLTRANSFERASE WCAL-RELATED"/>
    <property type="match status" value="1"/>
</dbReference>
<dbReference type="SUPFAM" id="SSF53756">
    <property type="entry name" value="UDP-Glycosyltransferase/glycogen phosphorylase"/>
    <property type="match status" value="1"/>
</dbReference>
<dbReference type="PANTHER" id="PTHR12526">
    <property type="entry name" value="GLYCOSYLTRANSFERASE"/>
    <property type="match status" value="1"/>
</dbReference>
<name>A0A852ZCM1_9ACTN</name>
<protein>
    <submittedName>
        <fullName evidence="6">Glycosyltransferase involved in cell wall biosynthesis</fullName>
    </submittedName>
</protein>